<dbReference type="Gene3D" id="1.20.1250.20">
    <property type="entry name" value="MFS general substrate transporter like domains"/>
    <property type="match status" value="1"/>
</dbReference>
<protein>
    <submittedName>
        <fullName evidence="2">Na:galactoside symporter family permease</fullName>
    </submittedName>
</protein>
<dbReference type="PANTHER" id="PTHR11328">
    <property type="entry name" value="MAJOR FACILITATOR SUPERFAMILY DOMAIN-CONTAINING PROTEIN"/>
    <property type="match status" value="1"/>
</dbReference>
<feature type="transmembrane region" description="Helical" evidence="1">
    <location>
        <begin position="421"/>
        <end position="444"/>
    </location>
</feature>
<dbReference type="eggNOG" id="COG2211">
    <property type="taxonomic scope" value="Bacteria"/>
</dbReference>
<dbReference type="GO" id="GO:0005886">
    <property type="term" value="C:plasma membrane"/>
    <property type="evidence" value="ECO:0007669"/>
    <property type="project" value="TreeGrafter"/>
</dbReference>
<keyword evidence="3" id="KW-1185">Reference proteome</keyword>
<keyword evidence="1" id="KW-0812">Transmembrane</keyword>
<organism evidence="2 3">
    <name type="scientific">Clostridium saccharoperbutylacetonicum N1-4(HMT)</name>
    <dbReference type="NCBI Taxonomy" id="931276"/>
    <lineage>
        <taxon>Bacteria</taxon>
        <taxon>Bacillati</taxon>
        <taxon>Bacillota</taxon>
        <taxon>Clostridia</taxon>
        <taxon>Eubacteriales</taxon>
        <taxon>Clostridiaceae</taxon>
        <taxon>Clostridium</taxon>
    </lineage>
</organism>
<feature type="transmembrane region" description="Helical" evidence="1">
    <location>
        <begin position="280"/>
        <end position="298"/>
    </location>
</feature>
<reference evidence="2 3" key="1">
    <citation type="submission" date="2013-02" db="EMBL/GenBank/DDBJ databases">
        <title>Genome sequence of Clostridium saccharoperbutylacetonicum N1-4(HMT).</title>
        <authorList>
            <person name="Poehlein A."/>
            <person name="Daniel R."/>
        </authorList>
    </citation>
    <scope>NUCLEOTIDE SEQUENCE [LARGE SCALE GENOMIC DNA]</scope>
    <source>
        <strain evidence="3">N1-4(HMT)</strain>
    </source>
</reference>
<feature type="transmembrane region" description="Helical" evidence="1">
    <location>
        <begin position="331"/>
        <end position="350"/>
    </location>
</feature>
<sequence>MNEKIKLRNILGYSSINFLGSGAQGLMSAWLLLFYTTVCGLDPIKASSIFTIARLIDAVGNPVLGFISDGFGQTKLGRRFGRRKPFIALGIVGIAIIFPCLWIAGQSFSYYFAVNMIYEIAYTLIFVPGTTLPAEMTQNAAEKAKLIGGKQYCGTLSGFISGLITAYIFSTFGKATAQSYWYIGLSWGIITTIALLFFLFNVYERDPKTVVYEDAAGSLSEVFKKLGVDLVSCMRLKAFRLHSTMWFLGSVYKQLQGGVLTFFALYVLTLDTVNVSAVNSVSSGVSLVAVFIYIILAYKFGGPKTFKLGIGIIFVSLLGYVYLVFTGHNSFTFTLFFVFTVVNIVGKAAVDYVPTYQMGFVADIDEALTLKRREGIYNGINGLFGKLAAAIETSILGIGLAAFGFVSSSAKDKLVQQPPSAITGIAIVTIVFPIILLTITWFAASRYKLTKETHKLLVDEVNRIKAGGSMEDVTPEAKAAVEVLTGWQYEKCFGNNNVAYTNKSGGFNNTALN</sequence>
<feature type="transmembrane region" description="Helical" evidence="1">
    <location>
        <begin position="179"/>
        <end position="200"/>
    </location>
</feature>
<dbReference type="OrthoDB" id="9764596at2"/>
<feature type="transmembrane region" description="Helical" evidence="1">
    <location>
        <begin position="86"/>
        <end position="104"/>
    </location>
</feature>
<accession>M1LVE0</accession>
<proteinExistence type="predicted"/>
<dbReference type="HOGENOM" id="CLU_027408_4_1_9"/>
<dbReference type="STRING" id="36745.CLSAP_31060"/>
<dbReference type="Proteomes" id="UP000011728">
    <property type="component" value="Chromosome"/>
</dbReference>
<feature type="transmembrane region" description="Helical" evidence="1">
    <location>
        <begin position="305"/>
        <end position="325"/>
    </location>
</feature>
<dbReference type="PATRIC" id="fig|931276.5.peg.3365"/>
<feature type="transmembrane region" description="Helical" evidence="1">
    <location>
        <begin position="110"/>
        <end position="132"/>
    </location>
</feature>
<dbReference type="Pfam" id="PF13347">
    <property type="entry name" value="MFS_2"/>
    <property type="match status" value="1"/>
</dbReference>
<dbReference type="RefSeq" id="WP_015393418.1">
    <property type="nucleotide sequence ID" value="NC_020291.1"/>
</dbReference>
<dbReference type="SUPFAM" id="SSF103473">
    <property type="entry name" value="MFS general substrate transporter"/>
    <property type="match status" value="1"/>
</dbReference>
<dbReference type="GO" id="GO:0015293">
    <property type="term" value="F:symporter activity"/>
    <property type="evidence" value="ECO:0007669"/>
    <property type="project" value="InterPro"/>
</dbReference>
<dbReference type="InterPro" id="IPR036259">
    <property type="entry name" value="MFS_trans_sf"/>
</dbReference>
<dbReference type="GO" id="GO:0008643">
    <property type="term" value="P:carbohydrate transport"/>
    <property type="evidence" value="ECO:0007669"/>
    <property type="project" value="InterPro"/>
</dbReference>
<feature type="transmembrane region" description="Helical" evidence="1">
    <location>
        <begin position="383"/>
        <end position="406"/>
    </location>
</feature>
<evidence type="ECO:0000313" key="2">
    <source>
        <dbReference type="EMBL" id="AGF57100.1"/>
    </source>
</evidence>
<keyword evidence="1" id="KW-1133">Transmembrane helix</keyword>
<name>M1LVE0_9CLOT</name>
<dbReference type="InterPro" id="IPR039672">
    <property type="entry name" value="MFS_2"/>
</dbReference>
<dbReference type="EMBL" id="CP004121">
    <property type="protein sequence ID" value="AGF57100.1"/>
    <property type="molecule type" value="Genomic_DNA"/>
</dbReference>
<evidence type="ECO:0000256" key="1">
    <source>
        <dbReference type="SAM" id="Phobius"/>
    </source>
</evidence>
<keyword evidence="1" id="KW-0472">Membrane</keyword>
<dbReference type="KEGG" id="csr:Cspa_c33390"/>
<gene>
    <name evidence="2" type="ORF">Cspa_c33390</name>
</gene>
<dbReference type="CDD" id="cd17332">
    <property type="entry name" value="MFS_MelB_like"/>
    <property type="match status" value="1"/>
</dbReference>
<dbReference type="PANTHER" id="PTHR11328:SF24">
    <property type="entry name" value="MAJOR FACILITATOR SUPERFAMILY (MFS) PROFILE DOMAIN-CONTAINING PROTEIN"/>
    <property type="match status" value="1"/>
</dbReference>
<feature type="transmembrane region" description="Helical" evidence="1">
    <location>
        <begin position="244"/>
        <end position="268"/>
    </location>
</feature>
<feature type="transmembrane region" description="Helical" evidence="1">
    <location>
        <begin position="152"/>
        <end position="173"/>
    </location>
</feature>
<evidence type="ECO:0000313" key="3">
    <source>
        <dbReference type="Proteomes" id="UP000011728"/>
    </source>
</evidence>
<dbReference type="AlphaFoldDB" id="M1LVE0"/>